<dbReference type="InterPro" id="IPR035979">
    <property type="entry name" value="RBD_domain_sf"/>
</dbReference>
<evidence type="ECO:0000313" key="6">
    <source>
        <dbReference type="Proteomes" id="UP001162131"/>
    </source>
</evidence>
<gene>
    <name evidence="5" type="ORF">BSTOLATCC_MIC13112</name>
</gene>
<evidence type="ECO:0000256" key="2">
    <source>
        <dbReference type="ARBA" id="ARBA00022884"/>
    </source>
</evidence>
<comment type="caution">
    <text evidence="5">The sequence shown here is derived from an EMBL/GenBank/DDBJ whole genome shotgun (WGS) entry which is preliminary data.</text>
</comment>
<dbReference type="EMBL" id="CAJZBQ010000013">
    <property type="protein sequence ID" value="CAG9315339.1"/>
    <property type="molecule type" value="Genomic_DNA"/>
</dbReference>
<dbReference type="CDD" id="cd00590">
    <property type="entry name" value="RRM_SF"/>
    <property type="match status" value="2"/>
</dbReference>
<keyword evidence="6" id="KW-1185">Reference proteome</keyword>
<protein>
    <recommendedName>
        <fullName evidence="4">RRM domain-containing protein</fullName>
    </recommendedName>
</protein>
<dbReference type="Pfam" id="PF00076">
    <property type="entry name" value="RRM_1"/>
    <property type="match status" value="2"/>
</dbReference>
<reference evidence="5" key="1">
    <citation type="submission" date="2021-09" db="EMBL/GenBank/DDBJ databases">
        <authorList>
            <consortium name="AG Swart"/>
            <person name="Singh M."/>
            <person name="Singh A."/>
            <person name="Seah K."/>
            <person name="Emmerich C."/>
        </authorList>
    </citation>
    <scope>NUCLEOTIDE SEQUENCE</scope>
    <source>
        <strain evidence="5">ATCC30299</strain>
    </source>
</reference>
<evidence type="ECO:0000313" key="5">
    <source>
        <dbReference type="EMBL" id="CAG9315339.1"/>
    </source>
</evidence>
<organism evidence="5 6">
    <name type="scientific">Blepharisma stoltei</name>
    <dbReference type="NCBI Taxonomy" id="1481888"/>
    <lineage>
        <taxon>Eukaryota</taxon>
        <taxon>Sar</taxon>
        <taxon>Alveolata</taxon>
        <taxon>Ciliophora</taxon>
        <taxon>Postciliodesmatophora</taxon>
        <taxon>Heterotrichea</taxon>
        <taxon>Heterotrichida</taxon>
        <taxon>Blepharismidae</taxon>
        <taxon>Blepharisma</taxon>
    </lineage>
</organism>
<dbReference type="Gene3D" id="3.30.70.330">
    <property type="match status" value="2"/>
</dbReference>
<dbReference type="InterPro" id="IPR012677">
    <property type="entry name" value="Nucleotide-bd_a/b_plait_sf"/>
</dbReference>
<keyword evidence="1" id="KW-0677">Repeat</keyword>
<dbReference type="InterPro" id="IPR000504">
    <property type="entry name" value="RRM_dom"/>
</dbReference>
<name>A0AAU9J3U6_9CILI</name>
<keyword evidence="2 3" id="KW-0694">RNA-binding</keyword>
<dbReference type="PANTHER" id="PTHR23236">
    <property type="entry name" value="EUKARYOTIC TRANSLATION INITIATION FACTOR 4B/4H"/>
    <property type="match status" value="1"/>
</dbReference>
<accession>A0AAU9J3U6</accession>
<evidence type="ECO:0000256" key="1">
    <source>
        <dbReference type="ARBA" id="ARBA00022737"/>
    </source>
</evidence>
<dbReference type="Proteomes" id="UP001162131">
    <property type="component" value="Unassembled WGS sequence"/>
</dbReference>
<evidence type="ECO:0000259" key="4">
    <source>
        <dbReference type="PROSITE" id="PS50102"/>
    </source>
</evidence>
<evidence type="ECO:0000256" key="3">
    <source>
        <dbReference type="PROSITE-ProRule" id="PRU00176"/>
    </source>
</evidence>
<feature type="domain" description="RRM" evidence="4">
    <location>
        <begin position="69"/>
        <end position="145"/>
    </location>
</feature>
<dbReference type="SUPFAM" id="SSF54928">
    <property type="entry name" value="RNA-binding domain, RBD"/>
    <property type="match status" value="2"/>
</dbReference>
<dbReference type="SMART" id="SM00360">
    <property type="entry name" value="RRM"/>
    <property type="match status" value="2"/>
</dbReference>
<dbReference type="PANTHER" id="PTHR23236:SF119">
    <property type="entry name" value="NUCLEAR RNA-BINDING PROTEIN SART-3"/>
    <property type="match status" value="1"/>
</dbReference>
<proteinExistence type="predicted"/>
<dbReference type="PROSITE" id="PS50102">
    <property type="entry name" value="RRM"/>
    <property type="match status" value="2"/>
</dbReference>
<feature type="domain" description="RRM" evidence="4">
    <location>
        <begin position="166"/>
        <end position="237"/>
    </location>
</feature>
<dbReference type="GO" id="GO:0003723">
    <property type="term" value="F:RNA binding"/>
    <property type="evidence" value="ECO:0007669"/>
    <property type="project" value="UniProtKB-UniRule"/>
</dbReference>
<sequence length="242" mass="27581">MIAIANRFRYLLRHNFLFKQTPKVSFMHPNASRLFASNPINTSQDKGDLAAQWISRPGQKDLSHESHPLEIYCGNLPFEATDQDIKDFFKECGNPEILKTSLDRFGNKKPFVFIKFSSENEVNKALKLNGALFFGRTLRINKADDASKIEESRRKIINGRNASNIAEIVIKNLPTEASSDEIKAIFKNIGDIIRFKLVTHKNCAYVEFSSKEALYEALQFNDYLFKGKNISVNIAPARKFTP</sequence>
<dbReference type="AlphaFoldDB" id="A0AAU9J3U6"/>